<gene>
    <name evidence="1" type="ORF">SAMN05880501_12213</name>
</gene>
<organism evidence="1 2">
    <name type="scientific">Ureibacillus xyleni</name>
    <dbReference type="NCBI Taxonomy" id="614648"/>
    <lineage>
        <taxon>Bacteria</taxon>
        <taxon>Bacillati</taxon>
        <taxon>Bacillota</taxon>
        <taxon>Bacilli</taxon>
        <taxon>Bacillales</taxon>
        <taxon>Caryophanaceae</taxon>
        <taxon>Ureibacillus</taxon>
    </lineage>
</organism>
<accession>A0A285TTU8</accession>
<evidence type="ECO:0000313" key="1">
    <source>
        <dbReference type="EMBL" id="SOC27383.1"/>
    </source>
</evidence>
<dbReference type="OrthoDB" id="2737542at2"/>
<proteinExistence type="predicted"/>
<protein>
    <submittedName>
        <fullName evidence="1">Uncharacterized protein</fullName>
    </submittedName>
</protein>
<keyword evidence="2" id="KW-1185">Reference proteome</keyword>
<dbReference type="EMBL" id="OBMQ01000022">
    <property type="protein sequence ID" value="SOC27383.1"/>
    <property type="molecule type" value="Genomic_DNA"/>
</dbReference>
<name>A0A285TTU8_9BACL</name>
<reference evidence="2" key="1">
    <citation type="submission" date="2017-08" db="EMBL/GenBank/DDBJ databases">
        <authorList>
            <person name="Varghese N."/>
            <person name="Submissions S."/>
        </authorList>
    </citation>
    <scope>NUCLEOTIDE SEQUENCE [LARGE SCALE GENOMIC DNA]</scope>
    <source>
        <strain evidence="2">JC22</strain>
    </source>
</reference>
<dbReference type="AlphaFoldDB" id="A0A285TTU8"/>
<evidence type="ECO:0000313" key="2">
    <source>
        <dbReference type="Proteomes" id="UP000219636"/>
    </source>
</evidence>
<sequence length="62" mass="7240">MFKYLMDNRGGSYLLAISLLFFSTFFVSYFVFCYESQIKVYNSLEFANVRATINLLEEIGSK</sequence>
<dbReference type="Proteomes" id="UP000219636">
    <property type="component" value="Unassembled WGS sequence"/>
</dbReference>